<dbReference type="SUPFAM" id="SSF56672">
    <property type="entry name" value="DNA/RNA polymerases"/>
    <property type="match status" value="1"/>
</dbReference>
<comment type="caution">
    <text evidence="8">The sequence shown here is derived from an EMBL/GenBank/DDBJ whole genome shotgun (WGS) entry which is preliminary data.</text>
</comment>
<evidence type="ECO:0000256" key="4">
    <source>
        <dbReference type="ARBA" id="ARBA00022759"/>
    </source>
</evidence>
<dbReference type="GO" id="GO:0004519">
    <property type="term" value="F:endonuclease activity"/>
    <property type="evidence" value="ECO:0007669"/>
    <property type="project" value="UniProtKB-KW"/>
</dbReference>
<evidence type="ECO:0000256" key="5">
    <source>
        <dbReference type="ARBA" id="ARBA00022801"/>
    </source>
</evidence>
<evidence type="ECO:0000256" key="1">
    <source>
        <dbReference type="ARBA" id="ARBA00022679"/>
    </source>
</evidence>
<accession>A0AAV0Y9R1</accession>
<proteinExistence type="predicted"/>
<dbReference type="Pfam" id="PF17917">
    <property type="entry name" value="RT_RNaseH"/>
    <property type="match status" value="1"/>
</dbReference>
<dbReference type="PANTHER" id="PTHR34072">
    <property type="entry name" value="ENZYMATIC POLYPROTEIN-RELATED"/>
    <property type="match status" value="1"/>
</dbReference>
<dbReference type="AlphaFoldDB" id="A0AAV0Y9R1"/>
<dbReference type="InterPro" id="IPR043502">
    <property type="entry name" value="DNA/RNA_pol_sf"/>
</dbReference>
<dbReference type="EMBL" id="CARXXK010001450">
    <property type="protein sequence ID" value="CAI6376191.1"/>
    <property type="molecule type" value="Genomic_DNA"/>
</dbReference>
<dbReference type="Proteomes" id="UP001160148">
    <property type="component" value="Unassembled WGS sequence"/>
</dbReference>
<dbReference type="InterPro" id="IPR041373">
    <property type="entry name" value="RT_RNaseH"/>
</dbReference>
<evidence type="ECO:0000256" key="2">
    <source>
        <dbReference type="ARBA" id="ARBA00022695"/>
    </source>
</evidence>
<reference evidence="8 9" key="1">
    <citation type="submission" date="2023-01" db="EMBL/GenBank/DDBJ databases">
        <authorList>
            <person name="Whitehead M."/>
        </authorList>
    </citation>
    <scope>NUCLEOTIDE SEQUENCE [LARGE SCALE GENOMIC DNA]</scope>
</reference>
<dbReference type="PANTHER" id="PTHR34072:SF52">
    <property type="entry name" value="RIBONUCLEASE H"/>
    <property type="match status" value="1"/>
</dbReference>
<gene>
    <name evidence="8" type="ORF">MEUPH1_LOCUS29595</name>
</gene>
<dbReference type="CDD" id="cd09274">
    <property type="entry name" value="RNase_HI_RT_Ty3"/>
    <property type="match status" value="1"/>
</dbReference>
<keyword evidence="2" id="KW-0548">Nucleotidyltransferase</keyword>
<feature type="domain" description="Reverse transcriptase RNase H-like" evidence="7">
    <location>
        <begin position="119"/>
        <end position="218"/>
    </location>
</feature>
<evidence type="ECO:0000256" key="3">
    <source>
        <dbReference type="ARBA" id="ARBA00022722"/>
    </source>
</evidence>
<evidence type="ECO:0000259" key="7">
    <source>
        <dbReference type="Pfam" id="PF17917"/>
    </source>
</evidence>
<keyword evidence="9" id="KW-1185">Reference proteome</keyword>
<keyword evidence="4" id="KW-0255">Endonuclease</keyword>
<dbReference type="GO" id="GO:0003964">
    <property type="term" value="F:RNA-directed DNA polymerase activity"/>
    <property type="evidence" value="ECO:0007669"/>
    <property type="project" value="UniProtKB-KW"/>
</dbReference>
<dbReference type="InterPro" id="IPR043128">
    <property type="entry name" value="Rev_trsase/Diguanyl_cyclase"/>
</dbReference>
<keyword evidence="5" id="KW-0378">Hydrolase</keyword>
<dbReference type="Gene3D" id="3.30.70.270">
    <property type="match status" value="1"/>
</dbReference>
<protein>
    <recommendedName>
        <fullName evidence="7">Reverse transcriptase RNase H-like domain-containing protein</fullName>
    </recommendedName>
</protein>
<evidence type="ECO:0000256" key="6">
    <source>
        <dbReference type="ARBA" id="ARBA00022918"/>
    </source>
</evidence>
<dbReference type="GO" id="GO:0016787">
    <property type="term" value="F:hydrolase activity"/>
    <property type="evidence" value="ECO:0007669"/>
    <property type="project" value="UniProtKB-KW"/>
</dbReference>
<evidence type="ECO:0000313" key="8">
    <source>
        <dbReference type="EMBL" id="CAI6376191.1"/>
    </source>
</evidence>
<keyword evidence="3" id="KW-0540">Nuclease</keyword>
<organism evidence="8 9">
    <name type="scientific">Macrosiphum euphorbiae</name>
    <name type="common">potato aphid</name>
    <dbReference type="NCBI Taxonomy" id="13131"/>
    <lineage>
        <taxon>Eukaryota</taxon>
        <taxon>Metazoa</taxon>
        <taxon>Ecdysozoa</taxon>
        <taxon>Arthropoda</taxon>
        <taxon>Hexapoda</taxon>
        <taxon>Insecta</taxon>
        <taxon>Pterygota</taxon>
        <taxon>Neoptera</taxon>
        <taxon>Paraneoptera</taxon>
        <taxon>Hemiptera</taxon>
        <taxon>Sternorrhyncha</taxon>
        <taxon>Aphidomorpha</taxon>
        <taxon>Aphidoidea</taxon>
        <taxon>Aphididae</taxon>
        <taxon>Macrosiphini</taxon>
        <taxon>Macrosiphum</taxon>
    </lineage>
</organism>
<keyword evidence="1" id="KW-0808">Transferase</keyword>
<sequence>MWRRFATSPISALWDLTVWNNWDFKYQKGQYNRIRRQRSYPRFRDRKMSMRFDASSDSPVILDVLLQNYSKLATPLTILTCKDTAFTWGNEQQQSFDELKRILCSEPVVAMYNPTAPVTQVYTDASSVALSGVLLQGLTPNILHMVYAVSKKTTDAESRYHSSRLELYAVIWTLDRLRPFLLGIRFTILTDCQSLVYLNVHKTTKPHVARWFEVLQEFDFEIKYRPGTRMAHVDALSRVNDGEQDDISSVEADLSKRLDVLVALSPTDRVRFMQQSDEKTKLLINLLQTDTELTVAEKGMVKDYQLTGGVLYRLHEGRALSVVP</sequence>
<keyword evidence="6" id="KW-0695">RNA-directed DNA polymerase</keyword>
<evidence type="ECO:0000313" key="9">
    <source>
        <dbReference type="Proteomes" id="UP001160148"/>
    </source>
</evidence>
<name>A0AAV0Y9R1_9HEMI</name>